<dbReference type="GO" id="GO:0006534">
    <property type="term" value="P:cysteine metabolic process"/>
    <property type="evidence" value="ECO:0007669"/>
    <property type="project" value="UniProtKB-ARBA"/>
</dbReference>
<dbReference type="GO" id="GO:0044272">
    <property type="term" value="P:sulfur compound biosynthetic process"/>
    <property type="evidence" value="ECO:0007669"/>
    <property type="project" value="UniProtKB-ARBA"/>
</dbReference>
<dbReference type="SUPFAM" id="SSF53686">
    <property type="entry name" value="Tryptophan synthase beta subunit-like PLP-dependent enzymes"/>
    <property type="match status" value="1"/>
</dbReference>
<dbReference type="InterPro" id="IPR001926">
    <property type="entry name" value="TrpB-like_PALP"/>
</dbReference>
<evidence type="ECO:0000256" key="3">
    <source>
        <dbReference type="ARBA" id="ARBA00022898"/>
    </source>
</evidence>
<reference evidence="5" key="1">
    <citation type="submission" date="2018-05" db="EMBL/GenBank/DDBJ databases">
        <authorList>
            <person name="Lanie J.A."/>
            <person name="Ng W.-L."/>
            <person name="Kazmierczak K.M."/>
            <person name="Andrzejewski T.M."/>
            <person name="Davidsen T.M."/>
            <person name="Wayne K.J."/>
            <person name="Tettelin H."/>
            <person name="Glass J.I."/>
            <person name="Rusch D."/>
            <person name="Podicherti R."/>
            <person name="Tsui H.-C.T."/>
            <person name="Winkler M.E."/>
        </authorList>
    </citation>
    <scope>NUCLEOTIDE SEQUENCE</scope>
</reference>
<evidence type="ECO:0000256" key="1">
    <source>
        <dbReference type="ARBA" id="ARBA00001933"/>
    </source>
</evidence>
<evidence type="ECO:0000256" key="2">
    <source>
        <dbReference type="ARBA" id="ARBA00007103"/>
    </source>
</evidence>
<dbReference type="PANTHER" id="PTHR10314">
    <property type="entry name" value="CYSTATHIONINE BETA-SYNTHASE"/>
    <property type="match status" value="1"/>
</dbReference>
<dbReference type="EMBL" id="UINC01008780">
    <property type="protein sequence ID" value="SVA39468.1"/>
    <property type="molecule type" value="Genomic_DNA"/>
</dbReference>
<feature type="domain" description="Tryptophan synthase beta chain-like PALP" evidence="4">
    <location>
        <begin position="18"/>
        <end position="294"/>
    </location>
</feature>
<evidence type="ECO:0000313" key="5">
    <source>
        <dbReference type="EMBL" id="SVA39468.1"/>
    </source>
</evidence>
<comment type="cofactor">
    <cofactor evidence="1">
        <name>pyridoxal 5'-phosphate</name>
        <dbReference type="ChEBI" id="CHEBI:597326"/>
    </cofactor>
</comment>
<comment type="similarity">
    <text evidence="2">Belongs to the cysteine synthase/cystathionine beta-synthase family.</text>
</comment>
<accession>A0A381VI62</accession>
<dbReference type="InterPro" id="IPR036052">
    <property type="entry name" value="TrpB-like_PALP_sf"/>
</dbReference>
<evidence type="ECO:0000259" key="4">
    <source>
        <dbReference type="Pfam" id="PF00291"/>
    </source>
</evidence>
<dbReference type="FunFam" id="3.40.50.1100:FF:000003">
    <property type="entry name" value="Cystathionine beta-synthase"/>
    <property type="match status" value="1"/>
</dbReference>
<dbReference type="GO" id="GO:0009069">
    <property type="term" value="P:serine family amino acid metabolic process"/>
    <property type="evidence" value="ECO:0007669"/>
    <property type="project" value="UniProtKB-ARBA"/>
</dbReference>
<dbReference type="CDD" id="cd01561">
    <property type="entry name" value="CBS_like"/>
    <property type="match status" value="1"/>
</dbReference>
<dbReference type="InterPro" id="IPR050214">
    <property type="entry name" value="Cys_Synth/Cystath_Beta-Synth"/>
</dbReference>
<dbReference type="AlphaFoldDB" id="A0A381VI62"/>
<protein>
    <recommendedName>
        <fullName evidence="4">Tryptophan synthase beta chain-like PALP domain-containing protein</fullName>
    </recommendedName>
</protein>
<proteinExistence type="inferred from homology"/>
<dbReference type="Pfam" id="PF00291">
    <property type="entry name" value="PALP"/>
    <property type="match status" value="1"/>
</dbReference>
<dbReference type="Gene3D" id="3.40.50.1100">
    <property type="match status" value="2"/>
</dbReference>
<organism evidence="5">
    <name type="scientific">marine metagenome</name>
    <dbReference type="NCBI Taxonomy" id="408172"/>
    <lineage>
        <taxon>unclassified sequences</taxon>
        <taxon>metagenomes</taxon>
        <taxon>ecological metagenomes</taxon>
    </lineage>
</organism>
<sequence length="306" mass="33527">MPYAQNIQDFVNQYPALQAIGNTPLVKLDLPWDIGNSSIHAKFEQLNPGGSIKDRPVLRMLAEAVISGKLKQGKTILDATSGNAGIAYAMVGAILGFSVELVMPENASEERKKRLKAHGANLIFTDAQLGYDETLYEVKRRYGQNPDNYFYCDQYSNSNNPLAHYETTAVELLEQAPFITHFVAGVGTGGTISGIGRRLKETNPSIEVICIDFEEWPGVEGLKPLSAGHIIPETFDSSVVDRMISVDVVEGYEISNELAKRGIFVGQSSGAYLLGAKQVAEEIRSGHVVTIFNDIGERYFSTSMWG</sequence>
<keyword evidence="3" id="KW-0663">Pyridoxal phosphate</keyword>
<gene>
    <name evidence="5" type="ORF">METZ01_LOCUS92322</name>
</gene>
<name>A0A381VI62_9ZZZZ</name>